<dbReference type="GO" id="GO:0003743">
    <property type="term" value="F:translation initiation factor activity"/>
    <property type="evidence" value="ECO:0007669"/>
    <property type="project" value="UniProtKB-KW"/>
</dbReference>
<keyword evidence="1" id="KW-0648">Protein biosynthesis</keyword>
<gene>
    <name evidence="1" type="primary">infB_141</name>
    <name evidence="1" type="ORF">g.20726</name>
</gene>
<keyword evidence="1" id="KW-0396">Initiation factor</keyword>
<evidence type="ECO:0000313" key="1">
    <source>
        <dbReference type="EMBL" id="JAT53126.1"/>
    </source>
</evidence>
<name>A0A1D1YER7_9ARAE</name>
<sequence>MLLMVYTRTRLVGWIRYLYKWRGWAGWACALHMGRWIASTPRFQLRPLFLPHHCLMKGSETLRSASIGCYARRIAVRPAASSSTTTTTTTGSPAAVATTAALSSAGAGPMTGSWTTKVRRARRTVRAAGGCTAEGPWRGRQPPAQPWCRRCRRTWTRRRRTGSSGRPACNPGIHSKEGNLSPYLTDPNWWVSQHSKQECFYGKNLSFFLIELGRLERCCCFCKTGFCMHIFRVLVSILLPAKRLLYPRKKGNLSLEFNGWKSVYSNCVFENSPEVIRAFLEAKEGTETLSACRPLLWFNENLIRN</sequence>
<protein>
    <submittedName>
        <fullName evidence="1">Translation initiation factor IF-2</fullName>
    </submittedName>
</protein>
<dbReference type="EMBL" id="GDJX01014810">
    <property type="protein sequence ID" value="JAT53126.1"/>
    <property type="molecule type" value="Transcribed_RNA"/>
</dbReference>
<proteinExistence type="predicted"/>
<dbReference type="AlphaFoldDB" id="A0A1D1YER7"/>
<organism evidence="1">
    <name type="scientific">Anthurium amnicola</name>
    <dbReference type="NCBI Taxonomy" id="1678845"/>
    <lineage>
        <taxon>Eukaryota</taxon>
        <taxon>Viridiplantae</taxon>
        <taxon>Streptophyta</taxon>
        <taxon>Embryophyta</taxon>
        <taxon>Tracheophyta</taxon>
        <taxon>Spermatophyta</taxon>
        <taxon>Magnoliopsida</taxon>
        <taxon>Liliopsida</taxon>
        <taxon>Araceae</taxon>
        <taxon>Pothoideae</taxon>
        <taxon>Potheae</taxon>
        <taxon>Anthurium</taxon>
    </lineage>
</organism>
<reference evidence="1" key="1">
    <citation type="submission" date="2015-07" db="EMBL/GenBank/DDBJ databases">
        <title>Transcriptome Assembly of Anthurium amnicola.</title>
        <authorList>
            <person name="Suzuki J."/>
        </authorList>
    </citation>
    <scope>NUCLEOTIDE SEQUENCE</scope>
</reference>
<accession>A0A1D1YER7</accession>